<feature type="region of interest" description="Disordered" evidence="1">
    <location>
        <begin position="64"/>
        <end position="102"/>
    </location>
</feature>
<organism evidence="2 3">
    <name type="scientific">Allorhodopirellula heiligendammensis</name>
    <dbReference type="NCBI Taxonomy" id="2714739"/>
    <lineage>
        <taxon>Bacteria</taxon>
        <taxon>Pseudomonadati</taxon>
        <taxon>Planctomycetota</taxon>
        <taxon>Planctomycetia</taxon>
        <taxon>Pirellulales</taxon>
        <taxon>Pirellulaceae</taxon>
        <taxon>Allorhodopirellula</taxon>
    </lineage>
</organism>
<sequence length="102" mass="11751">MRIPNDERSLPLVDAVQAATGRRPHLSTVLRWCQRRNRYGIKLESWMLGGRRFTSVEAVNRYNERTTEAADPGMPSSTTGQRSKAHKDAQRELDREFAPKRI</sequence>
<dbReference type="Proteomes" id="UP000319908">
    <property type="component" value="Unassembled WGS sequence"/>
</dbReference>
<accession>A0A5C6BD58</accession>
<dbReference type="InterPro" id="IPR011474">
    <property type="entry name" value="DUF1580"/>
</dbReference>
<dbReference type="EMBL" id="SJPU01000006">
    <property type="protein sequence ID" value="TWU09890.1"/>
    <property type="molecule type" value="Genomic_DNA"/>
</dbReference>
<evidence type="ECO:0000256" key="1">
    <source>
        <dbReference type="SAM" id="MobiDB-lite"/>
    </source>
</evidence>
<dbReference type="RefSeq" id="WP_146409863.1">
    <property type="nucleotide sequence ID" value="NZ_SJPU01000006.1"/>
</dbReference>
<reference evidence="2 3" key="1">
    <citation type="journal article" date="2020" name="Antonie Van Leeuwenhoek">
        <title>Rhodopirellula heiligendammensis sp. nov., Rhodopirellula pilleata sp. nov., and Rhodopirellula solitaria sp. nov. isolated from natural or artificial marine surfaces in Northern Germany and California, USA, and emended description of the genus Rhodopirellula.</title>
        <authorList>
            <person name="Kallscheuer N."/>
            <person name="Wiegand S."/>
            <person name="Jogler M."/>
            <person name="Boedeker C."/>
            <person name="Peeters S.H."/>
            <person name="Rast P."/>
            <person name="Heuer A."/>
            <person name="Jetten M.S.M."/>
            <person name="Rohde M."/>
            <person name="Jogler C."/>
        </authorList>
    </citation>
    <scope>NUCLEOTIDE SEQUENCE [LARGE SCALE GENOMIC DNA]</scope>
    <source>
        <strain evidence="2 3">Poly21</strain>
    </source>
</reference>
<gene>
    <name evidence="2" type="ORF">Poly21_54390</name>
</gene>
<dbReference type="OrthoDB" id="290434at2"/>
<evidence type="ECO:0000313" key="2">
    <source>
        <dbReference type="EMBL" id="TWU09890.1"/>
    </source>
</evidence>
<protein>
    <submittedName>
        <fullName evidence="2">Uncharacterized protein</fullName>
    </submittedName>
</protein>
<comment type="caution">
    <text evidence="2">The sequence shown here is derived from an EMBL/GenBank/DDBJ whole genome shotgun (WGS) entry which is preliminary data.</text>
</comment>
<feature type="compositionally biased region" description="Basic and acidic residues" evidence="1">
    <location>
        <begin position="86"/>
        <end position="102"/>
    </location>
</feature>
<proteinExistence type="predicted"/>
<name>A0A5C6BD58_9BACT</name>
<keyword evidence="3" id="KW-1185">Reference proteome</keyword>
<dbReference type="AlphaFoldDB" id="A0A5C6BD58"/>
<dbReference type="Pfam" id="PF07618">
    <property type="entry name" value="DUF1580"/>
    <property type="match status" value="1"/>
</dbReference>
<evidence type="ECO:0000313" key="3">
    <source>
        <dbReference type="Proteomes" id="UP000319908"/>
    </source>
</evidence>